<comment type="caution">
    <text evidence="1">The sequence shown here is derived from an EMBL/GenBank/DDBJ whole genome shotgun (WGS) entry which is preliminary data.</text>
</comment>
<gene>
    <name evidence="1" type="ORF">H2198_009886</name>
</gene>
<dbReference type="EMBL" id="JAPDRQ010000305">
    <property type="protein sequence ID" value="KAJ9650819.1"/>
    <property type="molecule type" value="Genomic_DNA"/>
</dbReference>
<name>A0ACC2ZTA5_9EURO</name>
<evidence type="ECO:0000313" key="1">
    <source>
        <dbReference type="EMBL" id="KAJ9650819.1"/>
    </source>
</evidence>
<sequence length="477" mass="52365">MDPQPSATRNSLWSVRDRAEARNAAACASPPLIDAEVASPTRSDDVKRNSAASLAQELATSSPWSEVFMPRAYSTSTMGPSNTHDLAYGQEQGNMYPLDPPPAYSNAPEVHELPTESVHNLSRARHSAPDVSFMPAASTTPVTPLQVDNLRSQQPNSELQNAMQEPEQTAQTPLLEDVARQAVEPICNWWERRRTIKKRRRQLKRRFGCSVFLVILGTLLILCAMGSFGKDDNWFSRPSRPSAPYVPTGRVYDRHSAFGSIQGRYKLYDRLNLSTTTGSIDIEIDPQEGDLPAILSLSSEFGSVKVRVSSSYLRRRSRTQRTFQTTIHSFTGSVFAEILLGHGGFALVDTKTGSQTISVIGQGLDSSEEVSNLTTLSNSGSQKIIFTSLEPTSVPVTRLRAEHHVFGTASMHLTYPHNWLGEVHAITSPVGSIDVDGTGLEYSEGSDKEIRARRGPVDNASHIEIISEGTGSIHFRC</sequence>
<protein>
    <submittedName>
        <fullName evidence="1">Uncharacterized protein</fullName>
    </submittedName>
</protein>
<accession>A0ACC2ZTA5</accession>
<evidence type="ECO:0000313" key="2">
    <source>
        <dbReference type="Proteomes" id="UP001172386"/>
    </source>
</evidence>
<proteinExistence type="predicted"/>
<dbReference type="Proteomes" id="UP001172386">
    <property type="component" value="Unassembled WGS sequence"/>
</dbReference>
<reference evidence="1" key="1">
    <citation type="submission" date="2022-10" db="EMBL/GenBank/DDBJ databases">
        <title>Culturing micro-colonial fungi from biological soil crusts in the Mojave desert and describing Neophaeococcomyces mojavensis, and introducing the new genera and species Taxawa tesnikishii.</title>
        <authorList>
            <person name="Kurbessoian T."/>
            <person name="Stajich J.E."/>
        </authorList>
    </citation>
    <scope>NUCLEOTIDE SEQUENCE</scope>
    <source>
        <strain evidence="1">JES_112</strain>
    </source>
</reference>
<keyword evidence="2" id="KW-1185">Reference proteome</keyword>
<organism evidence="1 2">
    <name type="scientific">Neophaeococcomyces mojaviensis</name>
    <dbReference type="NCBI Taxonomy" id="3383035"/>
    <lineage>
        <taxon>Eukaryota</taxon>
        <taxon>Fungi</taxon>
        <taxon>Dikarya</taxon>
        <taxon>Ascomycota</taxon>
        <taxon>Pezizomycotina</taxon>
        <taxon>Eurotiomycetes</taxon>
        <taxon>Chaetothyriomycetidae</taxon>
        <taxon>Chaetothyriales</taxon>
        <taxon>Chaetothyriales incertae sedis</taxon>
        <taxon>Neophaeococcomyces</taxon>
    </lineage>
</organism>